<evidence type="ECO:0000256" key="2">
    <source>
        <dbReference type="SAM" id="Phobius"/>
    </source>
</evidence>
<sequence length="325" mass="34078">MTRNDVAEDRAVALLRAADPVTQPDRSTRTPSSEALLARIVAGREPLPARRVAPARSWVLATVVALAVLALVALPGLRLLGGWPGDGGTAVAATPPPLVSAEPVRAGAAQELRAIARRTGRLPDDVGAGATAAVDYVSWSLFTRVDGVDVTSRVVPQEVSRRLGPDGTGTTTTRLVEDDGGTRETRVDSDGWPVERLPTSEAGMAAELSTRNPADPAGRVNAVVETLLERPAGPAARAAILRWLADTRGVASVGRLADRLGRPGVGFTVESAASGLPTRYLLVVDPADGRVLGYEEMLTTDPGRLEVPIPSVIGYVAWRGARYTD</sequence>
<feature type="region of interest" description="Disordered" evidence="1">
    <location>
        <begin position="160"/>
        <end position="196"/>
    </location>
</feature>
<feature type="compositionally biased region" description="Basic and acidic residues" evidence="1">
    <location>
        <begin position="175"/>
        <end position="189"/>
    </location>
</feature>
<reference evidence="4" key="1">
    <citation type="journal article" date="2019" name="Int. J. Syst. Evol. Microbiol.">
        <title>The Global Catalogue of Microorganisms (GCM) 10K type strain sequencing project: providing services to taxonomists for standard genome sequencing and annotation.</title>
        <authorList>
            <consortium name="The Broad Institute Genomics Platform"/>
            <consortium name="The Broad Institute Genome Sequencing Center for Infectious Disease"/>
            <person name="Wu L."/>
            <person name="Ma J."/>
        </authorList>
    </citation>
    <scope>NUCLEOTIDE SEQUENCE [LARGE SCALE GENOMIC DNA]</scope>
    <source>
        <strain evidence="4">JCM 14046</strain>
    </source>
</reference>
<keyword evidence="4" id="KW-1185">Reference proteome</keyword>
<accession>A0ABP5AWH0</accession>
<dbReference type="EMBL" id="BAAAMY010000006">
    <property type="protein sequence ID" value="GAA1924348.1"/>
    <property type="molecule type" value="Genomic_DNA"/>
</dbReference>
<name>A0ABP5AWH0_9ACTN</name>
<proteinExistence type="predicted"/>
<keyword evidence="2" id="KW-0812">Transmembrane</keyword>
<dbReference type="Proteomes" id="UP001501612">
    <property type="component" value="Unassembled WGS sequence"/>
</dbReference>
<organism evidence="3 4">
    <name type="scientific">Nocardioides lentus</name>
    <dbReference type="NCBI Taxonomy" id="338077"/>
    <lineage>
        <taxon>Bacteria</taxon>
        <taxon>Bacillati</taxon>
        <taxon>Actinomycetota</taxon>
        <taxon>Actinomycetes</taxon>
        <taxon>Propionibacteriales</taxon>
        <taxon>Nocardioidaceae</taxon>
        <taxon>Nocardioides</taxon>
    </lineage>
</organism>
<protein>
    <recommendedName>
        <fullName evidence="5">CU044_5270 family protein</fullName>
    </recommendedName>
</protein>
<dbReference type="RefSeq" id="WP_344008123.1">
    <property type="nucleotide sequence ID" value="NZ_BAAAMY010000006.1"/>
</dbReference>
<keyword evidence="2" id="KW-0472">Membrane</keyword>
<evidence type="ECO:0000313" key="4">
    <source>
        <dbReference type="Proteomes" id="UP001501612"/>
    </source>
</evidence>
<evidence type="ECO:0008006" key="5">
    <source>
        <dbReference type="Google" id="ProtNLM"/>
    </source>
</evidence>
<evidence type="ECO:0000256" key="1">
    <source>
        <dbReference type="SAM" id="MobiDB-lite"/>
    </source>
</evidence>
<gene>
    <name evidence="3" type="ORF">GCM10009737_27550</name>
</gene>
<comment type="caution">
    <text evidence="3">The sequence shown here is derived from an EMBL/GenBank/DDBJ whole genome shotgun (WGS) entry which is preliminary data.</text>
</comment>
<evidence type="ECO:0000313" key="3">
    <source>
        <dbReference type="EMBL" id="GAA1924348.1"/>
    </source>
</evidence>
<keyword evidence="2" id="KW-1133">Transmembrane helix</keyword>
<feature type="transmembrane region" description="Helical" evidence="2">
    <location>
        <begin position="55"/>
        <end position="74"/>
    </location>
</feature>